<dbReference type="InterPro" id="IPR013096">
    <property type="entry name" value="Cupin_2"/>
</dbReference>
<dbReference type="GO" id="GO:0051213">
    <property type="term" value="F:dioxygenase activity"/>
    <property type="evidence" value="ECO:0007669"/>
    <property type="project" value="UniProtKB-KW"/>
</dbReference>
<dbReference type="Gene3D" id="2.60.120.10">
    <property type="entry name" value="Jelly Rolls"/>
    <property type="match status" value="1"/>
</dbReference>
<comment type="caution">
    <text evidence="2">The sequence shown here is derived from an EMBL/GenBank/DDBJ whole genome shotgun (WGS) entry which is preliminary data.</text>
</comment>
<dbReference type="PANTHER" id="PTHR43698">
    <property type="entry name" value="RIBD C-TERMINAL DOMAIN CONTAINING PROTEIN"/>
    <property type="match status" value="1"/>
</dbReference>
<dbReference type="RefSeq" id="WP_120950038.1">
    <property type="nucleotide sequence ID" value="NZ_RBIR01000001.1"/>
</dbReference>
<keyword evidence="2" id="KW-0560">Oxidoreductase</keyword>
<proteinExistence type="predicted"/>
<keyword evidence="2" id="KW-0223">Dioxygenase</keyword>
<evidence type="ECO:0000259" key="1">
    <source>
        <dbReference type="Pfam" id="PF07883"/>
    </source>
</evidence>
<protein>
    <submittedName>
        <fullName evidence="2">Quercetin dioxygenase-like cupin family protein</fullName>
    </submittedName>
</protein>
<dbReference type="Pfam" id="PF07883">
    <property type="entry name" value="Cupin_2"/>
    <property type="match status" value="1"/>
</dbReference>
<evidence type="ECO:0000313" key="3">
    <source>
        <dbReference type="Proteomes" id="UP000276055"/>
    </source>
</evidence>
<dbReference type="InterPro" id="IPR011051">
    <property type="entry name" value="RmlC_Cupin_sf"/>
</dbReference>
<dbReference type="SUPFAM" id="SSF51182">
    <property type="entry name" value="RmlC-like cupins"/>
    <property type="match status" value="1"/>
</dbReference>
<dbReference type="OrthoDB" id="9802489at2"/>
<sequence>MEIEPRTATTKGPPDRFTGEVWVDPVARPRPEPSRLTAAMVRFAPGARTAWHVHARGQTLRVTDGVAIVQTRGGETVAVHPGETVYTPPGEWHWHGATVENFMAHLALSELLPDKDGATVIWGEHVTDEEYRRAQMLAFQQDDETNDQKEEAL</sequence>
<dbReference type="AlphaFoldDB" id="A0A495FMF0"/>
<dbReference type="PANTHER" id="PTHR43698:SF1">
    <property type="entry name" value="BLL4564 PROTEIN"/>
    <property type="match status" value="1"/>
</dbReference>
<organism evidence="2 3">
    <name type="scientific">Arthrobacter oryzae</name>
    <dbReference type="NCBI Taxonomy" id="409290"/>
    <lineage>
        <taxon>Bacteria</taxon>
        <taxon>Bacillati</taxon>
        <taxon>Actinomycetota</taxon>
        <taxon>Actinomycetes</taxon>
        <taxon>Micrococcales</taxon>
        <taxon>Micrococcaceae</taxon>
        <taxon>Arthrobacter</taxon>
    </lineage>
</organism>
<dbReference type="InterPro" id="IPR014710">
    <property type="entry name" value="RmlC-like_jellyroll"/>
</dbReference>
<gene>
    <name evidence="2" type="ORF">C8D78_0217</name>
</gene>
<dbReference type="Proteomes" id="UP000276055">
    <property type="component" value="Unassembled WGS sequence"/>
</dbReference>
<accession>A0A495FMF0</accession>
<dbReference type="CDD" id="cd02233">
    <property type="entry name" value="cupin_HNL-like"/>
    <property type="match status" value="1"/>
</dbReference>
<dbReference type="InterPro" id="IPR047263">
    <property type="entry name" value="HNL-like_cupin"/>
</dbReference>
<dbReference type="EMBL" id="RBIR01000001">
    <property type="protein sequence ID" value="RKR29901.1"/>
    <property type="molecule type" value="Genomic_DNA"/>
</dbReference>
<reference evidence="2 3" key="1">
    <citation type="submission" date="2018-10" db="EMBL/GenBank/DDBJ databases">
        <title>Genomic Encyclopedia of Type Strains, Phase IV (KMG-IV): sequencing the most valuable type-strain genomes for metagenomic binning, comparative biology and taxonomic classification.</title>
        <authorList>
            <person name="Goeker M."/>
        </authorList>
    </citation>
    <scope>NUCLEOTIDE SEQUENCE [LARGE SCALE GENOMIC DNA]</scope>
    <source>
        <strain evidence="2 3">DSM 25586</strain>
    </source>
</reference>
<feature type="domain" description="Cupin type-2" evidence="1">
    <location>
        <begin position="40"/>
        <end position="98"/>
    </location>
</feature>
<name>A0A495FMF0_9MICC</name>
<evidence type="ECO:0000313" key="2">
    <source>
        <dbReference type="EMBL" id="RKR29901.1"/>
    </source>
</evidence>